<evidence type="ECO:0000313" key="1">
    <source>
        <dbReference type="EMBL" id="KAF9486917.1"/>
    </source>
</evidence>
<dbReference type="OrthoDB" id="2804062at2759"/>
<dbReference type="Proteomes" id="UP000807025">
    <property type="component" value="Unassembled WGS sequence"/>
</dbReference>
<proteinExistence type="predicted"/>
<dbReference type="EMBL" id="MU154859">
    <property type="protein sequence ID" value="KAF9486917.1"/>
    <property type="molecule type" value="Genomic_DNA"/>
</dbReference>
<sequence length="373" mass="42503">MENEAAASGSTVLHAKSATTFLSMGLTLEETQHRLKAQASERDLTSTQAAKVEEARLAFHRQLKQFWALQAVYMPLALALVDIQVDERPEDFDLYFPSSLDAEKRNRTCAQGLATKEDKLREAQCRDSLDRIRLLQRAKRHVVIYKKKSQPGQRTGTRARSEFDRLDGIWMNELRELRDQDIRPPPAFDIDANTTARNMKEAATRLGEGHREVPWIWRSAGVMGDGDDTELNEGLRIEWAKSRARALRWSEEVRLCKEEMRRVRETLKFKAQQWSTCDKAWTAIEEKGDDSLIQGILAFARTQTNVYEGLLDHFTMLWNEAPKKRHSAAIPEDEGIKGGEDRGTINVHIWGAGKYIATILQNLGKCRGPGLMQ</sequence>
<gene>
    <name evidence="1" type="ORF">BDN71DRAFT_1437241</name>
</gene>
<name>A0A9P5ZGB4_PLEER</name>
<comment type="caution">
    <text evidence="1">The sequence shown here is derived from an EMBL/GenBank/DDBJ whole genome shotgun (WGS) entry which is preliminary data.</text>
</comment>
<organism evidence="1 2">
    <name type="scientific">Pleurotus eryngii</name>
    <name type="common">Boletus of the steppes</name>
    <dbReference type="NCBI Taxonomy" id="5323"/>
    <lineage>
        <taxon>Eukaryota</taxon>
        <taxon>Fungi</taxon>
        <taxon>Dikarya</taxon>
        <taxon>Basidiomycota</taxon>
        <taxon>Agaricomycotina</taxon>
        <taxon>Agaricomycetes</taxon>
        <taxon>Agaricomycetidae</taxon>
        <taxon>Agaricales</taxon>
        <taxon>Pleurotineae</taxon>
        <taxon>Pleurotaceae</taxon>
        <taxon>Pleurotus</taxon>
    </lineage>
</organism>
<accession>A0A9P5ZGB4</accession>
<evidence type="ECO:0000313" key="2">
    <source>
        <dbReference type="Proteomes" id="UP000807025"/>
    </source>
</evidence>
<protein>
    <submittedName>
        <fullName evidence="1">Uncharacterized protein</fullName>
    </submittedName>
</protein>
<dbReference type="AlphaFoldDB" id="A0A9P5ZGB4"/>
<reference evidence="1" key="1">
    <citation type="submission" date="2020-11" db="EMBL/GenBank/DDBJ databases">
        <authorList>
            <consortium name="DOE Joint Genome Institute"/>
            <person name="Ahrendt S."/>
            <person name="Riley R."/>
            <person name="Andreopoulos W."/>
            <person name="Labutti K."/>
            <person name="Pangilinan J."/>
            <person name="Ruiz-Duenas F.J."/>
            <person name="Barrasa J.M."/>
            <person name="Sanchez-Garcia M."/>
            <person name="Camarero S."/>
            <person name="Miyauchi S."/>
            <person name="Serrano A."/>
            <person name="Linde D."/>
            <person name="Babiker R."/>
            <person name="Drula E."/>
            <person name="Ayuso-Fernandez I."/>
            <person name="Pacheco R."/>
            <person name="Padilla G."/>
            <person name="Ferreira P."/>
            <person name="Barriuso J."/>
            <person name="Kellner H."/>
            <person name="Castanera R."/>
            <person name="Alfaro M."/>
            <person name="Ramirez L."/>
            <person name="Pisabarro A.G."/>
            <person name="Kuo A."/>
            <person name="Tritt A."/>
            <person name="Lipzen A."/>
            <person name="He G."/>
            <person name="Yan M."/>
            <person name="Ng V."/>
            <person name="Cullen D."/>
            <person name="Martin F."/>
            <person name="Rosso M.-N."/>
            <person name="Henrissat B."/>
            <person name="Hibbett D."/>
            <person name="Martinez A.T."/>
            <person name="Grigoriev I.V."/>
        </authorList>
    </citation>
    <scope>NUCLEOTIDE SEQUENCE</scope>
    <source>
        <strain evidence="1">ATCC 90797</strain>
    </source>
</reference>
<keyword evidence="2" id="KW-1185">Reference proteome</keyword>